<dbReference type="OrthoDB" id="9803968at2"/>
<proteinExistence type="predicted"/>
<name>A0A521AV92_9BACL</name>
<gene>
    <name evidence="1" type="ORF">SAMN06264849_101366</name>
</gene>
<dbReference type="Proteomes" id="UP000315636">
    <property type="component" value="Unassembled WGS sequence"/>
</dbReference>
<evidence type="ECO:0000313" key="1">
    <source>
        <dbReference type="EMBL" id="SMO38725.1"/>
    </source>
</evidence>
<sequence>MDSRRDFRYRGVFTKVPGDPSQWRRWEAMGRMWVREYCRQNGGRQPAEMICRDGEKIFPRFFQLLAPGGTLIFNGSLDGVHYTFMGKRGFLPFHEVLKKANLCRGESVLVYYGSTRREKVDAVGMDAIESVLNHGGIPVIATMTDEQQQFVTKRWKGLIAGAVSLETLKDTWEGFDWPSAMPYLPDPQRRFQECQEVLNLFQQRTVTPFRKAIFDRIGMEEHPGKGLDMVLERAQQDTLGISLNLVRPSTGRVVYGEEMAGRRYSFYAPQVWMNKRRIIMPTAAIAGEPPQERNRKGKKENASLIMEAEQLVRKLEAVGSA</sequence>
<organism evidence="1 2">
    <name type="scientific">Melghirimyces algeriensis</name>
    <dbReference type="NCBI Taxonomy" id="910412"/>
    <lineage>
        <taxon>Bacteria</taxon>
        <taxon>Bacillati</taxon>
        <taxon>Bacillota</taxon>
        <taxon>Bacilli</taxon>
        <taxon>Bacillales</taxon>
        <taxon>Thermoactinomycetaceae</taxon>
        <taxon>Melghirimyces</taxon>
    </lineage>
</organism>
<reference evidence="1 2" key="1">
    <citation type="submission" date="2017-05" db="EMBL/GenBank/DDBJ databases">
        <authorList>
            <person name="Varghese N."/>
            <person name="Submissions S."/>
        </authorList>
    </citation>
    <scope>NUCLEOTIDE SEQUENCE [LARGE SCALE GENOMIC DNA]</scope>
    <source>
        <strain evidence="1 2">DSM 45474</strain>
    </source>
</reference>
<evidence type="ECO:0000313" key="2">
    <source>
        <dbReference type="Proteomes" id="UP000315636"/>
    </source>
</evidence>
<dbReference type="AlphaFoldDB" id="A0A521AV92"/>
<keyword evidence="2" id="KW-1185">Reference proteome</keyword>
<dbReference type="Gene3D" id="3.40.50.720">
    <property type="entry name" value="NAD(P)-binding Rossmann-like Domain"/>
    <property type="match status" value="1"/>
</dbReference>
<dbReference type="EMBL" id="FXTI01000001">
    <property type="protein sequence ID" value="SMO38725.1"/>
    <property type="molecule type" value="Genomic_DNA"/>
</dbReference>
<dbReference type="RefSeq" id="WP_142504051.1">
    <property type="nucleotide sequence ID" value="NZ_FXTI01000001.1"/>
</dbReference>
<protein>
    <submittedName>
        <fullName evidence="1">Uncharacterized protein</fullName>
    </submittedName>
</protein>
<accession>A0A521AV92</accession>